<dbReference type="PANTHER" id="PTHR47962">
    <property type="entry name" value="ATP-DEPENDENT HELICASE LHR-RELATED-RELATED"/>
    <property type="match status" value="1"/>
</dbReference>
<evidence type="ECO:0000256" key="2">
    <source>
        <dbReference type="ARBA" id="ARBA00022763"/>
    </source>
</evidence>
<feature type="domain" description="Helicase ATP-binding" evidence="9">
    <location>
        <begin position="33"/>
        <end position="227"/>
    </location>
</feature>
<dbReference type="Pfam" id="PF19306">
    <property type="entry name" value="WHD_Lhr"/>
    <property type="match status" value="1"/>
</dbReference>
<accession>G9EUG6</accession>
<evidence type="ECO:0000256" key="6">
    <source>
        <dbReference type="ARBA" id="ARBA00023125"/>
    </source>
</evidence>
<organism evidence="11 12">
    <name type="scientific">Legionella drancourtii LLAP12</name>
    <dbReference type="NCBI Taxonomy" id="658187"/>
    <lineage>
        <taxon>Bacteria</taxon>
        <taxon>Pseudomonadati</taxon>
        <taxon>Pseudomonadota</taxon>
        <taxon>Gammaproteobacteria</taxon>
        <taxon>Legionellales</taxon>
        <taxon>Legionellaceae</taxon>
        <taxon>Legionella</taxon>
    </lineage>
</organism>
<keyword evidence="2" id="KW-0227">DNA damage</keyword>
<dbReference type="PANTHER" id="PTHR47962:SF5">
    <property type="entry name" value="ATP-DEPENDENT HELICASE LHR-RELATED"/>
    <property type="match status" value="1"/>
</dbReference>
<dbReference type="Pfam" id="PF23235">
    <property type="entry name" value="WHD_3rd_Lhr"/>
    <property type="match status" value="1"/>
</dbReference>
<dbReference type="Pfam" id="PF00271">
    <property type="entry name" value="Helicase_C"/>
    <property type="match status" value="1"/>
</dbReference>
<keyword evidence="12" id="KW-1185">Reference proteome</keyword>
<dbReference type="EMBL" id="JH413850">
    <property type="protein sequence ID" value="EHL28966.1"/>
    <property type="molecule type" value="Genomic_DNA"/>
</dbReference>
<dbReference type="RefSeq" id="WP_006872820.1">
    <property type="nucleotide sequence ID" value="NZ_JH413850.1"/>
</dbReference>
<evidence type="ECO:0000256" key="4">
    <source>
        <dbReference type="ARBA" id="ARBA00022806"/>
    </source>
</evidence>
<dbReference type="CDD" id="cd18796">
    <property type="entry name" value="SF2_C_LHR"/>
    <property type="match status" value="1"/>
</dbReference>
<keyword evidence="1" id="KW-0547">Nucleotide-binding</keyword>
<evidence type="ECO:0000256" key="1">
    <source>
        <dbReference type="ARBA" id="ARBA00022741"/>
    </source>
</evidence>
<dbReference type="Proteomes" id="UP000002770">
    <property type="component" value="Unassembled WGS sequence"/>
</dbReference>
<sequence>MNIDNRLAWAHPIVQQWFFEQIGSPTEPQIQGWPQILSGQNTLISAPTGSGKTFAAFLACIDQLVRKAISGTLANETEVLYISPLKALGNDVQKNLMGPLNEIVKVAKKQGLAMADINVMVRTGDTSPKERQAMLKQPPHILVTTPESLYILLTAGKSREILRTVKTVIVDEIHALADDKRGAHLALSLERLEVLTSFPPLRIGLSATQKPLDVVANFLVGNNRAAPAMIDIGHAKHLELAVEVPISELGAVASNQIWDEIYNRIAQLAEQNRSTLIFANTRRVAERAAHHLGERLGKDLVVAHHGSLSKKLRLEAETKLKNGELKALVATASLELGIDIGSVDLVCQLGSPRSIAVMLQRVGRAGHWHGAISKGRIFATTRDELLECAAIVNAIQDGDLDQLVIPHEPIDILAQQIVATCATEDWLIDDLFLLVRHAFHYKDLSREQFDAVINMLAEGIAGSRGRYGAYLFYDRVHGMLKGRRGSRLVAITSGGSIPDNGLFTVKTEAPSIVVGTLDEDFAVESNRGDVILLGSTSWKINRIESTKGQVIVEDAHGAPPSVPFWLGEAPERTAELSLRVSNLRELLSSKLTAAEESIANVQQWLGAYCKVDVNGARQIIDYLLQGRALLGAVPTQERIIAERFFDESGGMQLVIHSPFGARINKAWGLALRKCFCRSFNVELQASATDNGINIALTEQHSFPLADVFNYLSAVTAKEIVVHAVLQSPLFPTRWRWAACRALALVRFRNGHKVPPNILRMRAEDLLAAVFPDAVACQDNVNIDDVKLPDHPLINEAMKNALMEALNVEGLLVLLKKIKNKEIQCIAVDTPTPSVFAHELLNANPYAFLDDAPLEERRARAVEMRRTLPANMVAELGNLDPEVIKEVRQQAWPDVRNADELQDLLQTVLAFPAHAATYHESSRRWQVYLDELVAAGRAGTATLGNQLFWFAVEKAKTFSAIYPEAQLNQSLLDVEAIPLDRDEGIVYLLRGWLFHLGPTTVLALSQFLVLGESEIEHVLLRLEAMGLILRGVFEGNASQEWCERRLLARIHRLTLAKLRQEIEPVTPTQFVHWLLTWQHVAPGTQLSGEQGLLAVIEQLQGFEIPAKAWEPHIFAKRVKNYDPMLLDKLCLMGIIGWGRLSSTLTHADTFIDSKRVTPTSIAPITFFLRENSSWLIEVKDGVKEDILAGLSHIAKDVYLYLLKNGASFFMDIVDGVRHLKSEVEMGLWELVAVGLTSADLFDNLRSLIDPRRRLMKKRRRVVRHQYSSGRWFLLKKSLHSFNSEQIEALCWVLLKRYGVVFRDLLVREKNIPRWRELHAAFRTLEERGEIRGGRFVEGFLGEQFALPYAVESLRAMKHKEIGDEQISIAAVDPLNVSGFILPGPRVSAISGGSVFLIPSFENIG</sequence>
<dbReference type="SMART" id="SM00490">
    <property type="entry name" value="HELICc"/>
    <property type="match status" value="1"/>
</dbReference>
<keyword evidence="6" id="KW-0238">DNA-binding</keyword>
<dbReference type="GO" id="GO:0016887">
    <property type="term" value="F:ATP hydrolysis activity"/>
    <property type="evidence" value="ECO:0007669"/>
    <property type="project" value="TreeGrafter"/>
</dbReference>
<dbReference type="InterPro" id="IPR011545">
    <property type="entry name" value="DEAD/DEAH_box_helicase_dom"/>
</dbReference>
<dbReference type="InterPro" id="IPR045628">
    <property type="entry name" value="Lhr_WH_dom"/>
</dbReference>
<dbReference type="SMART" id="SM00487">
    <property type="entry name" value="DEXDc"/>
    <property type="match status" value="1"/>
</dbReference>
<evidence type="ECO:0000259" key="9">
    <source>
        <dbReference type="PROSITE" id="PS51192"/>
    </source>
</evidence>
<dbReference type="InParanoid" id="G9EUG6"/>
<dbReference type="InterPro" id="IPR052511">
    <property type="entry name" value="ATP-dep_Helicase"/>
</dbReference>
<evidence type="ECO:0008006" key="13">
    <source>
        <dbReference type="Google" id="ProtNLM"/>
    </source>
</evidence>
<dbReference type="PROSITE" id="PS51194">
    <property type="entry name" value="HELICASE_CTER"/>
    <property type="match status" value="1"/>
</dbReference>
<evidence type="ECO:0000259" key="10">
    <source>
        <dbReference type="PROSITE" id="PS51194"/>
    </source>
</evidence>
<dbReference type="PROSITE" id="PS51192">
    <property type="entry name" value="HELICASE_ATP_BIND_1"/>
    <property type="match status" value="1"/>
</dbReference>
<dbReference type="Pfam" id="PF23234">
    <property type="entry name" value="WHD_4th_Lhr"/>
    <property type="match status" value="1"/>
</dbReference>
<dbReference type="HOGENOM" id="CLU_002025_4_0_6"/>
<keyword evidence="4" id="KW-0347">Helicase</keyword>
<evidence type="ECO:0000313" key="12">
    <source>
        <dbReference type="Proteomes" id="UP000002770"/>
    </source>
</evidence>
<gene>
    <name evidence="11" type="ORF">LDG_8960</name>
</gene>
<dbReference type="InterPro" id="IPR014001">
    <property type="entry name" value="Helicase_ATP-bd"/>
</dbReference>
<evidence type="ECO:0000256" key="5">
    <source>
        <dbReference type="ARBA" id="ARBA00022840"/>
    </source>
</evidence>
<dbReference type="Pfam" id="PF08494">
    <property type="entry name" value="DEAD_assoc"/>
    <property type="match status" value="1"/>
</dbReference>
<dbReference type="InterPro" id="IPR001650">
    <property type="entry name" value="Helicase_C-like"/>
</dbReference>
<dbReference type="Gene3D" id="3.40.50.300">
    <property type="entry name" value="P-loop containing nucleotide triphosphate hydrolases"/>
    <property type="match status" value="2"/>
</dbReference>
<dbReference type="eggNOG" id="COG1201">
    <property type="taxonomic scope" value="Bacteria"/>
</dbReference>
<evidence type="ECO:0000313" key="11">
    <source>
        <dbReference type="EMBL" id="EHL28966.1"/>
    </source>
</evidence>
<dbReference type="InterPro" id="IPR055367">
    <property type="entry name" value="WH4_Lhr"/>
</dbReference>
<dbReference type="STRING" id="658187.LDG_8960"/>
<feature type="domain" description="Helicase C-terminal" evidence="10">
    <location>
        <begin position="260"/>
        <end position="418"/>
    </location>
</feature>
<keyword evidence="3" id="KW-0378">Hydrolase</keyword>
<protein>
    <recommendedName>
        <fullName evidence="13">DEAD/DEAH box helicase</fullName>
    </recommendedName>
</protein>
<dbReference type="InterPro" id="IPR055368">
    <property type="entry name" value="WH3_Lhr"/>
</dbReference>
<keyword evidence="8" id="KW-0413">Isomerase</keyword>
<dbReference type="FunCoup" id="G9EUG6">
    <property type="interactions" value="43"/>
</dbReference>
<proteinExistence type="predicted"/>
<dbReference type="InterPro" id="IPR013701">
    <property type="entry name" value="Lhr-like_DEAD/DEAH_assoc"/>
</dbReference>
<keyword evidence="5" id="KW-0067">ATP-binding</keyword>
<dbReference type="OrthoDB" id="9815222at2"/>
<dbReference type="GO" id="GO:0004386">
    <property type="term" value="F:helicase activity"/>
    <property type="evidence" value="ECO:0007669"/>
    <property type="project" value="UniProtKB-KW"/>
</dbReference>
<evidence type="ECO:0000256" key="7">
    <source>
        <dbReference type="ARBA" id="ARBA00023204"/>
    </source>
</evidence>
<dbReference type="CDD" id="cd17922">
    <property type="entry name" value="DEXHc_LHR-like"/>
    <property type="match status" value="1"/>
</dbReference>
<keyword evidence="7" id="KW-0234">DNA repair</keyword>
<evidence type="ECO:0000256" key="8">
    <source>
        <dbReference type="ARBA" id="ARBA00023235"/>
    </source>
</evidence>
<dbReference type="GO" id="GO:0003677">
    <property type="term" value="F:DNA binding"/>
    <property type="evidence" value="ECO:0007669"/>
    <property type="project" value="UniProtKB-KW"/>
</dbReference>
<dbReference type="Pfam" id="PF00270">
    <property type="entry name" value="DEAD"/>
    <property type="match status" value="1"/>
</dbReference>
<evidence type="ECO:0000256" key="3">
    <source>
        <dbReference type="ARBA" id="ARBA00022801"/>
    </source>
</evidence>
<name>G9EUG6_9GAMM</name>
<reference evidence="11 12" key="1">
    <citation type="journal article" date="2011" name="BMC Genomics">
        <title>Insight into cross-talk between intra-amoebal pathogens.</title>
        <authorList>
            <person name="Gimenez G."/>
            <person name="Bertelli C."/>
            <person name="Moliner C."/>
            <person name="Robert C."/>
            <person name="Raoult D."/>
            <person name="Fournier P.E."/>
            <person name="Greub G."/>
        </authorList>
    </citation>
    <scope>NUCLEOTIDE SEQUENCE [LARGE SCALE GENOMIC DNA]</scope>
    <source>
        <strain evidence="11 12">LLAP12</strain>
    </source>
</reference>
<dbReference type="GO" id="GO:0005524">
    <property type="term" value="F:ATP binding"/>
    <property type="evidence" value="ECO:0007669"/>
    <property type="project" value="UniProtKB-KW"/>
</dbReference>
<dbReference type="GO" id="GO:0006281">
    <property type="term" value="P:DNA repair"/>
    <property type="evidence" value="ECO:0007669"/>
    <property type="project" value="UniProtKB-KW"/>
</dbReference>
<dbReference type="SUPFAM" id="SSF52540">
    <property type="entry name" value="P-loop containing nucleoside triphosphate hydrolases"/>
    <property type="match status" value="1"/>
</dbReference>
<dbReference type="InterPro" id="IPR027417">
    <property type="entry name" value="P-loop_NTPase"/>
</dbReference>